<organism evidence="1 2">
    <name type="scientific">Romboutsia maritimum</name>
    <dbReference type="NCBI Taxonomy" id="2020948"/>
    <lineage>
        <taxon>Bacteria</taxon>
        <taxon>Bacillati</taxon>
        <taxon>Bacillota</taxon>
        <taxon>Clostridia</taxon>
        <taxon>Peptostreptococcales</taxon>
        <taxon>Peptostreptococcaceae</taxon>
        <taxon>Romboutsia</taxon>
    </lineage>
</organism>
<dbReference type="AlphaFoldDB" id="A0A371IT87"/>
<gene>
    <name evidence="1" type="ORF">CHF27_006760</name>
</gene>
<comment type="caution">
    <text evidence="1">The sequence shown here is derived from an EMBL/GenBank/DDBJ whole genome shotgun (WGS) entry which is preliminary data.</text>
</comment>
<proteinExistence type="predicted"/>
<keyword evidence="1" id="KW-0378">Hydrolase</keyword>
<accession>A0A371IT87</accession>
<reference evidence="1 2" key="1">
    <citation type="journal article" date="2017" name="Genome Announc.">
        <title>Draft Genome Sequence of Romboutsia maritimum sp. nov. Strain CCRI-22766(T), Isolated from Coastal Estuarine Mud.</title>
        <authorList>
            <person name="Maheux A.F."/>
            <person name="Boudreau D.K."/>
            <person name="Berube E."/>
            <person name="Boissinot M."/>
            <person name="Raymond F."/>
            <person name="Brodeur S."/>
            <person name="Corbeil J."/>
            <person name="Brightwell G."/>
            <person name="Broda D."/>
            <person name="Omar R.F."/>
            <person name="Bergeron M.G."/>
        </authorList>
    </citation>
    <scope>NUCLEOTIDE SEQUENCE [LARGE SCALE GENOMIC DNA]</scope>
    <source>
        <strain evidence="1 2">CCRI-22766</strain>
    </source>
</reference>
<keyword evidence="2" id="KW-1185">Reference proteome</keyword>
<dbReference type="Proteomes" id="UP000243494">
    <property type="component" value="Unassembled WGS sequence"/>
</dbReference>
<dbReference type="InterPro" id="IPR017853">
    <property type="entry name" value="GH"/>
</dbReference>
<sequence>MYLVMFLLIIVSFVFCIKNNTIINIDYNNKIKSANLSTDYDIKQVIRDIELLELNTVNVPIIINIENLSSSDFYIDKESEYKAIKLIKKLKKKNIKIILEAYPWIDNGNEYETKWNPSDKEHFFYNWKNNVICKLLNEVAIPLNVDIINIASNLNYLEHYEKEWCAIIKFVKSKFKGEVTYRTSWWYTSKQIQSSYEIYNNKLENKIFDLVDFISIAAYFELSDKSINTVDDLVNSLSSSTVYNRNQNIKEEIFKLHQKHKKPIFFGELGFVRREKTSFQPWNPIPSEIKNNEEQARCFEAYKIVFEDKKWMKGFSIFCVGKVDEYKNFYPSKESIEVIKSWYK</sequence>
<dbReference type="Gene3D" id="3.20.20.80">
    <property type="entry name" value="Glycosidases"/>
    <property type="match status" value="1"/>
</dbReference>
<evidence type="ECO:0000313" key="2">
    <source>
        <dbReference type="Proteomes" id="UP000243494"/>
    </source>
</evidence>
<dbReference type="GO" id="GO:0016787">
    <property type="term" value="F:hydrolase activity"/>
    <property type="evidence" value="ECO:0007669"/>
    <property type="project" value="UniProtKB-KW"/>
</dbReference>
<dbReference type="OrthoDB" id="9773531at2"/>
<evidence type="ECO:0000313" key="1">
    <source>
        <dbReference type="EMBL" id="RDY23708.1"/>
    </source>
</evidence>
<dbReference type="EMBL" id="NOJZ02000009">
    <property type="protein sequence ID" value="RDY23708.1"/>
    <property type="molecule type" value="Genomic_DNA"/>
</dbReference>
<dbReference type="SUPFAM" id="SSF51445">
    <property type="entry name" value="(Trans)glycosidases"/>
    <property type="match status" value="1"/>
</dbReference>
<name>A0A371IT87_9FIRM</name>
<dbReference type="InterPro" id="IPR055151">
    <property type="entry name" value="GH113"/>
</dbReference>
<protein>
    <submittedName>
        <fullName evidence="1">Hydrolase</fullName>
    </submittedName>
</protein>
<dbReference type="Pfam" id="PF22612">
    <property type="entry name" value="GH113"/>
    <property type="match status" value="1"/>
</dbReference>